<dbReference type="AlphaFoldDB" id="A0A0R0E006"/>
<evidence type="ECO:0000256" key="2">
    <source>
        <dbReference type="SAM" id="SignalP"/>
    </source>
</evidence>
<name>A0A0R0E006_9GAMM</name>
<dbReference type="InterPro" id="IPR025060">
    <property type="entry name" value="DUF3999"/>
</dbReference>
<feature type="transmembrane region" description="Helical" evidence="1">
    <location>
        <begin position="430"/>
        <end position="451"/>
    </location>
</feature>
<dbReference type="Proteomes" id="UP000050940">
    <property type="component" value="Unassembled WGS sequence"/>
</dbReference>
<accession>A0A0R0E006</accession>
<dbReference type="STRING" id="659018.ABB34_03940"/>
<keyword evidence="1" id="KW-0472">Membrane</keyword>
<keyword evidence="2" id="KW-0732">Signal</keyword>
<protein>
    <recommendedName>
        <fullName evidence="5">Transmembrane protein</fullName>
    </recommendedName>
</protein>
<dbReference type="RefSeq" id="WP_057639941.1">
    <property type="nucleotide sequence ID" value="NZ_LDJP01000016.1"/>
</dbReference>
<gene>
    <name evidence="3" type="ORF">ABB34_03940</name>
</gene>
<evidence type="ECO:0000313" key="4">
    <source>
        <dbReference type="Proteomes" id="UP000050940"/>
    </source>
</evidence>
<feature type="chain" id="PRO_5006396544" description="Transmembrane protein" evidence="2">
    <location>
        <begin position="18"/>
        <end position="457"/>
    </location>
</feature>
<keyword evidence="4" id="KW-1185">Reference proteome</keyword>
<reference evidence="3 4" key="1">
    <citation type="submission" date="2015-05" db="EMBL/GenBank/DDBJ databases">
        <title>Genome sequencing and analysis of members of genus Stenotrophomonas.</title>
        <authorList>
            <person name="Patil P.P."/>
            <person name="Midha S."/>
            <person name="Patil P.B."/>
        </authorList>
    </citation>
    <scope>NUCLEOTIDE SEQUENCE [LARGE SCALE GENOMIC DNA]</scope>
    <source>
        <strain evidence="3 4">JCM 16244</strain>
    </source>
</reference>
<dbReference type="EMBL" id="LDJP01000016">
    <property type="protein sequence ID" value="KRG87741.1"/>
    <property type="molecule type" value="Genomic_DNA"/>
</dbReference>
<evidence type="ECO:0000313" key="3">
    <source>
        <dbReference type="EMBL" id="KRG87741.1"/>
    </source>
</evidence>
<proteinExistence type="predicted"/>
<dbReference type="PATRIC" id="fig|659018.3.peg.666"/>
<evidence type="ECO:0008006" key="5">
    <source>
        <dbReference type="Google" id="ProtNLM"/>
    </source>
</evidence>
<dbReference type="OrthoDB" id="5405606at2"/>
<sequence>MIKRLLVLALLPLAAQANDDFARQWPLQLSRSDAGAYRVPLDASVHQAAHWRDLRDVRVLDADGKPVPSVAYAAATPLPGPLRRQALQWFALPPATVAAGDDLSVVVQRDAGGRVVSIRNAVAASNAAAAADPAWLLDLGNDAGKLRALDVEWDDAGATLDLGYRLEASNDLRGWQVLDPQVRLVQLRNRERELRSNRIEVATSLRYLRLVPLQRNGAPRLRGIAGEMDDAVDTGDWQWQELQAEAGGDGKDGYLYRLQGRFPVQRLDVVLPTNSAMGWTVSSRDDDRAAADGDAPVWRVLARGWNTWNLSEAGGQQRSAPLEIPGTVDDHQWRLQAEPGGLPSSAPVLRLGYRPGSVVFLAQGRAPYLLVAGSANAIESPAALDPMLAALRTRNGAQWQPAAASLGTGVQRAGDAAYQPAPAPRDWKNLVLWAVLVAGALAVAGFAVSLLRGRQAG</sequence>
<keyword evidence="1" id="KW-1133">Transmembrane helix</keyword>
<feature type="signal peptide" evidence="2">
    <location>
        <begin position="1"/>
        <end position="17"/>
    </location>
</feature>
<organism evidence="3 4">
    <name type="scientific">Stenotrophomonas daejeonensis</name>
    <dbReference type="NCBI Taxonomy" id="659018"/>
    <lineage>
        <taxon>Bacteria</taxon>
        <taxon>Pseudomonadati</taxon>
        <taxon>Pseudomonadota</taxon>
        <taxon>Gammaproteobacteria</taxon>
        <taxon>Lysobacterales</taxon>
        <taxon>Lysobacteraceae</taxon>
        <taxon>Stenotrophomonas</taxon>
    </lineage>
</organism>
<evidence type="ECO:0000256" key="1">
    <source>
        <dbReference type="SAM" id="Phobius"/>
    </source>
</evidence>
<dbReference type="Pfam" id="PF13163">
    <property type="entry name" value="DUF3999"/>
    <property type="match status" value="1"/>
</dbReference>
<comment type="caution">
    <text evidence="3">The sequence shown here is derived from an EMBL/GenBank/DDBJ whole genome shotgun (WGS) entry which is preliminary data.</text>
</comment>
<keyword evidence="1" id="KW-0812">Transmembrane</keyword>